<reference evidence="3" key="1">
    <citation type="journal article" date="2019" name="Int. J. Syst. Evol. Microbiol.">
        <title>The Global Catalogue of Microorganisms (GCM) 10K type strain sequencing project: providing services to taxonomists for standard genome sequencing and annotation.</title>
        <authorList>
            <consortium name="The Broad Institute Genomics Platform"/>
            <consortium name="The Broad Institute Genome Sequencing Center for Infectious Disease"/>
            <person name="Wu L."/>
            <person name="Ma J."/>
        </authorList>
    </citation>
    <scope>NUCLEOTIDE SEQUENCE [LARGE SCALE GENOMIC DNA]</scope>
    <source>
        <strain evidence="3">KCTC 42182</strain>
    </source>
</reference>
<protein>
    <submittedName>
        <fullName evidence="2">MarR family winged helix-turn-helix transcriptional regulator</fullName>
    </submittedName>
</protein>
<comment type="caution">
    <text evidence="2">The sequence shown here is derived from an EMBL/GenBank/DDBJ whole genome shotgun (WGS) entry which is preliminary data.</text>
</comment>
<proteinExistence type="predicted"/>
<organism evidence="2 3">
    <name type="scientific">Ferrovibrio xuzhouensis</name>
    <dbReference type="NCBI Taxonomy" id="1576914"/>
    <lineage>
        <taxon>Bacteria</taxon>
        <taxon>Pseudomonadati</taxon>
        <taxon>Pseudomonadota</taxon>
        <taxon>Alphaproteobacteria</taxon>
        <taxon>Rhodospirillales</taxon>
        <taxon>Rhodospirillaceae</taxon>
        <taxon>Ferrovibrio</taxon>
    </lineage>
</organism>
<dbReference type="PROSITE" id="PS50995">
    <property type="entry name" value="HTH_MARR_2"/>
    <property type="match status" value="1"/>
</dbReference>
<evidence type="ECO:0000313" key="3">
    <source>
        <dbReference type="Proteomes" id="UP001595711"/>
    </source>
</evidence>
<dbReference type="PANTHER" id="PTHR33164">
    <property type="entry name" value="TRANSCRIPTIONAL REGULATOR, MARR FAMILY"/>
    <property type="match status" value="1"/>
</dbReference>
<dbReference type="Pfam" id="PF12802">
    <property type="entry name" value="MarR_2"/>
    <property type="match status" value="1"/>
</dbReference>
<dbReference type="InterPro" id="IPR000835">
    <property type="entry name" value="HTH_MarR-typ"/>
</dbReference>
<gene>
    <name evidence="2" type="ORF">ACFOOQ_08065</name>
</gene>
<dbReference type="InterPro" id="IPR036390">
    <property type="entry name" value="WH_DNA-bd_sf"/>
</dbReference>
<dbReference type="SMART" id="SM00347">
    <property type="entry name" value="HTH_MARR"/>
    <property type="match status" value="1"/>
</dbReference>
<evidence type="ECO:0000313" key="2">
    <source>
        <dbReference type="EMBL" id="MFC3675494.1"/>
    </source>
</evidence>
<dbReference type="SUPFAM" id="SSF46785">
    <property type="entry name" value="Winged helix' DNA-binding domain"/>
    <property type="match status" value="1"/>
</dbReference>
<dbReference type="Proteomes" id="UP001595711">
    <property type="component" value="Unassembled WGS sequence"/>
</dbReference>
<accession>A0ABV7VDD5</accession>
<evidence type="ECO:0000259" key="1">
    <source>
        <dbReference type="PROSITE" id="PS50995"/>
    </source>
</evidence>
<dbReference type="EMBL" id="JBHRYJ010000001">
    <property type="protein sequence ID" value="MFC3675494.1"/>
    <property type="molecule type" value="Genomic_DNA"/>
</dbReference>
<feature type="domain" description="HTH marR-type" evidence="1">
    <location>
        <begin position="35"/>
        <end position="171"/>
    </location>
</feature>
<dbReference type="PANTHER" id="PTHR33164:SF95">
    <property type="entry name" value="TRANSCRIPTIONAL REGULATOR"/>
    <property type="match status" value="1"/>
</dbReference>
<keyword evidence="3" id="KW-1185">Reference proteome</keyword>
<sequence>MRNRVAGEVADASLVDASPAGAVASGRRDDLGVLPGLVGYNLRRTQEAVFGAFMEMVTGKLDSAGLTPGQFGVLAIVVANPGLKQIELGTALGVDRSTIVAAVDKLENRGLVERRPVPHDRRAHALTLTAEGQRVYRRALTLVDRHEAKIAGGLTPAERSQLLDLLGRVQRAAQQRP</sequence>
<dbReference type="PRINTS" id="PR00598">
    <property type="entry name" value="HTHMARR"/>
</dbReference>
<dbReference type="InterPro" id="IPR039422">
    <property type="entry name" value="MarR/SlyA-like"/>
</dbReference>
<dbReference type="InterPro" id="IPR036388">
    <property type="entry name" value="WH-like_DNA-bd_sf"/>
</dbReference>
<dbReference type="Gene3D" id="1.10.10.10">
    <property type="entry name" value="Winged helix-like DNA-binding domain superfamily/Winged helix DNA-binding domain"/>
    <property type="match status" value="1"/>
</dbReference>
<dbReference type="RefSeq" id="WP_379724178.1">
    <property type="nucleotide sequence ID" value="NZ_JBHRYJ010000001.1"/>
</dbReference>
<name>A0ABV7VDD5_9PROT</name>